<comment type="caution">
    <text evidence="1">The sequence shown here is derived from an EMBL/GenBank/DDBJ whole genome shotgun (WGS) entry which is preliminary data.</text>
</comment>
<evidence type="ECO:0008006" key="3">
    <source>
        <dbReference type="Google" id="ProtNLM"/>
    </source>
</evidence>
<evidence type="ECO:0000313" key="1">
    <source>
        <dbReference type="EMBL" id="KAK4183265.1"/>
    </source>
</evidence>
<gene>
    <name evidence="1" type="ORF">QBC35DRAFT_478320</name>
</gene>
<proteinExistence type="predicted"/>
<evidence type="ECO:0000313" key="2">
    <source>
        <dbReference type="Proteomes" id="UP001302126"/>
    </source>
</evidence>
<reference evidence="1" key="2">
    <citation type="submission" date="2023-05" db="EMBL/GenBank/DDBJ databases">
        <authorList>
            <consortium name="Lawrence Berkeley National Laboratory"/>
            <person name="Steindorff A."/>
            <person name="Hensen N."/>
            <person name="Bonometti L."/>
            <person name="Westerberg I."/>
            <person name="Brannstrom I.O."/>
            <person name="Guillou S."/>
            <person name="Cros-Aarteil S."/>
            <person name="Calhoun S."/>
            <person name="Haridas S."/>
            <person name="Kuo A."/>
            <person name="Mondo S."/>
            <person name="Pangilinan J."/>
            <person name="Riley R."/>
            <person name="Labutti K."/>
            <person name="Andreopoulos B."/>
            <person name="Lipzen A."/>
            <person name="Chen C."/>
            <person name="Yanf M."/>
            <person name="Daum C."/>
            <person name="Ng V."/>
            <person name="Clum A."/>
            <person name="Ohm R."/>
            <person name="Martin F."/>
            <person name="Silar P."/>
            <person name="Natvig D."/>
            <person name="Lalanne C."/>
            <person name="Gautier V."/>
            <person name="Ament-Velasquez S.L."/>
            <person name="Kruys A."/>
            <person name="Hutchinson M.I."/>
            <person name="Powell A.J."/>
            <person name="Barry K."/>
            <person name="Miller A.N."/>
            <person name="Grigoriev I.V."/>
            <person name="Debuchy R."/>
            <person name="Gladieux P."/>
            <person name="Thoren M.H."/>
            <person name="Johannesson H."/>
        </authorList>
    </citation>
    <scope>NUCLEOTIDE SEQUENCE</scope>
    <source>
        <strain evidence="1">PSN309</strain>
    </source>
</reference>
<dbReference type="InterPro" id="IPR032675">
    <property type="entry name" value="LRR_dom_sf"/>
</dbReference>
<dbReference type="Proteomes" id="UP001302126">
    <property type="component" value="Unassembled WGS sequence"/>
</dbReference>
<keyword evidence="2" id="KW-1185">Reference proteome</keyword>
<accession>A0AAN7AET1</accession>
<sequence length="659" mass="74003">MQLLELPVELFHDIWKEIVGDPDNIDTYRNNLSALSRFSRTCRAVNIIATPILYHTARIDHFWSGSTPQGKLVRHFSMFITPSGFEAGKTASFARFDIKSPSALCTVLRLKVVGLSNKICPFPFSTLSEYLVLVSPSLARNSTRWLFSRFLSKSSNASADRLSDSRNKVMTTTRRISKAAMCCPDSPALAAHSVGTPILYNQVSIDHFTSSSSEGCQWEWTNGYLLLRTLMQNRVLGRFVKTLNMHITPGGFTNAKPSLATDSYVLDHAALTELVSRTRLGLQFENVRSYRRTFRHLLNKSNRVHTNVALSRLTELTIRAGATSRRKEHRQDLDSFNGLLVATSPSLASLTFSWACCSAHPCLNNQITCRLVNLTVLKLVDCKLCNSCFGSLVFLCRQLKHVELYRLEEHRQEYQGPFNPVHNEPTVREALDCLQPCSRTLETLGIAARVTYDTWEDNPISQMDEGGFLMLQAPAHEEDTFAAANSTNPHHLPTILAGASETLLQDKQEVISTVLGFPHLKRLAIKYAHIRHSRNQLAKLIRNCPNLEVLTVFMATRVYKDALKRLAKAVSIARDNGRITGYVPEKLQSFPHKLRTLRILGPMRSQERPGIEAYLGYHDVEGNMAVEALVADICEHDVKQLESAGIEVEFSSDIWSDTV</sequence>
<dbReference type="EMBL" id="MU864562">
    <property type="protein sequence ID" value="KAK4183265.1"/>
    <property type="molecule type" value="Genomic_DNA"/>
</dbReference>
<dbReference type="AlphaFoldDB" id="A0AAN7AET1"/>
<reference evidence="1" key="1">
    <citation type="journal article" date="2023" name="Mol. Phylogenet. Evol.">
        <title>Genome-scale phylogeny and comparative genomics of the fungal order Sordariales.</title>
        <authorList>
            <person name="Hensen N."/>
            <person name="Bonometti L."/>
            <person name="Westerberg I."/>
            <person name="Brannstrom I.O."/>
            <person name="Guillou S."/>
            <person name="Cros-Aarteil S."/>
            <person name="Calhoun S."/>
            <person name="Haridas S."/>
            <person name="Kuo A."/>
            <person name="Mondo S."/>
            <person name="Pangilinan J."/>
            <person name="Riley R."/>
            <person name="LaButti K."/>
            <person name="Andreopoulos B."/>
            <person name="Lipzen A."/>
            <person name="Chen C."/>
            <person name="Yan M."/>
            <person name="Daum C."/>
            <person name="Ng V."/>
            <person name="Clum A."/>
            <person name="Steindorff A."/>
            <person name="Ohm R.A."/>
            <person name="Martin F."/>
            <person name="Silar P."/>
            <person name="Natvig D.O."/>
            <person name="Lalanne C."/>
            <person name="Gautier V."/>
            <person name="Ament-Velasquez S.L."/>
            <person name="Kruys A."/>
            <person name="Hutchinson M.I."/>
            <person name="Powell A.J."/>
            <person name="Barry K."/>
            <person name="Miller A.N."/>
            <person name="Grigoriev I.V."/>
            <person name="Debuchy R."/>
            <person name="Gladieux P."/>
            <person name="Hiltunen Thoren M."/>
            <person name="Johannesson H."/>
        </authorList>
    </citation>
    <scope>NUCLEOTIDE SEQUENCE</scope>
    <source>
        <strain evidence="1">PSN309</strain>
    </source>
</reference>
<name>A0AAN7AET1_9PEZI</name>
<dbReference type="SUPFAM" id="SSF52047">
    <property type="entry name" value="RNI-like"/>
    <property type="match status" value="1"/>
</dbReference>
<protein>
    <recommendedName>
        <fullName evidence="3">F-box domain-containing protein</fullName>
    </recommendedName>
</protein>
<dbReference type="Gene3D" id="3.80.10.10">
    <property type="entry name" value="Ribonuclease Inhibitor"/>
    <property type="match status" value="1"/>
</dbReference>
<organism evidence="1 2">
    <name type="scientific">Podospora australis</name>
    <dbReference type="NCBI Taxonomy" id="1536484"/>
    <lineage>
        <taxon>Eukaryota</taxon>
        <taxon>Fungi</taxon>
        <taxon>Dikarya</taxon>
        <taxon>Ascomycota</taxon>
        <taxon>Pezizomycotina</taxon>
        <taxon>Sordariomycetes</taxon>
        <taxon>Sordariomycetidae</taxon>
        <taxon>Sordariales</taxon>
        <taxon>Podosporaceae</taxon>
        <taxon>Podospora</taxon>
    </lineage>
</organism>